<accession>A0A5E7F927</accession>
<sequence>MRDLFYADATVRQLAAMLVQLVADNPVIEASAFRDRVGLGRKRSIQILEFFDRIGLTRRLGDQRRLRADNALAQRTEG</sequence>
<dbReference type="GO" id="GO:0005737">
    <property type="term" value="C:cytoplasm"/>
    <property type="evidence" value="ECO:0007669"/>
    <property type="project" value="InterPro"/>
</dbReference>
<dbReference type="InterPro" id="IPR036390">
    <property type="entry name" value="WH_DNA-bd_sf"/>
</dbReference>
<dbReference type="Gene3D" id="1.10.10.10">
    <property type="entry name" value="Winged helix-like DNA-binding domain superfamily/Winged helix DNA-binding domain"/>
    <property type="match status" value="1"/>
</dbReference>
<dbReference type="AlphaFoldDB" id="A0A5E7F927"/>
<dbReference type="GO" id="GO:0003746">
    <property type="term" value="F:translation elongation factor activity"/>
    <property type="evidence" value="ECO:0007669"/>
    <property type="project" value="UniProtKB-KW"/>
</dbReference>
<evidence type="ECO:0000313" key="3">
    <source>
        <dbReference type="Proteomes" id="UP000379480"/>
    </source>
</evidence>
<evidence type="ECO:0000313" key="2">
    <source>
        <dbReference type="EMBL" id="VVO34517.1"/>
    </source>
</evidence>
<reference evidence="2 3" key="1">
    <citation type="submission" date="2019-09" db="EMBL/GenBank/DDBJ databases">
        <authorList>
            <person name="Chandra G."/>
            <person name="Truman W A."/>
        </authorList>
    </citation>
    <scope>NUCLEOTIDE SEQUENCE [LARGE SCALE GENOMIC DNA]</scope>
    <source>
        <strain evidence="2">PS723</strain>
    </source>
</reference>
<dbReference type="InterPro" id="IPR036388">
    <property type="entry name" value="WH-like_DNA-bd_sf"/>
</dbReference>
<organism evidence="2 3">
    <name type="scientific">Pseudomonas fluorescens</name>
    <dbReference type="NCBI Taxonomy" id="294"/>
    <lineage>
        <taxon>Bacteria</taxon>
        <taxon>Pseudomonadati</taxon>
        <taxon>Pseudomonadota</taxon>
        <taxon>Gammaproteobacteria</taxon>
        <taxon>Pseudomonadales</taxon>
        <taxon>Pseudomonadaceae</taxon>
        <taxon>Pseudomonas</taxon>
    </lineage>
</organism>
<dbReference type="SUPFAM" id="SSF46785">
    <property type="entry name" value="Winged helix' DNA-binding domain"/>
    <property type="match status" value="1"/>
</dbReference>
<evidence type="ECO:0000259" key="1">
    <source>
        <dbReference type="Pfam" id="PF09107"/>
    </source>
</evidence>
<dbReference type="GO" id="GO:0005525">
    <property type="term" value="F:GTP binding"/>
    <property type="evidence" value="ECO:0007669"/>
    <property type="project" value="InterPro"/>
</dbReference>
<keyword evidence="2" id="KW-0648">Protein biosynthesis</keyword>
<dbReference type="GO" id="GO:0003723">
    <property type="term" value="F:RNA binding"/>
    <property type="evidence" value="ECO:0007669"/>
    <property type="project" value="InterPro"/>
</dbReference>
<protein>
    <submittedName>
        <fullName evidence="2">Selenocysteine-specific elongation factor</fullName>
    </submittedName>
</protein>
<dbReference type="Pfam" id="PF09107">
    <property type="entry name" value="WHD_3rd_SelB"/>
    <property type="match status" value="1"/>
</dbReference>
<dbReference type="GO" id="GO:0001514">
    <property type="term" value="P:selenocysteine incorporation"/>
    <property type="evidence" value="ECO:0007669"/>
    <property type="project" value="InterPro"/>
</dbReference>
<keyword evidence="2" id="KW-0251">Elongation factor</keyword>
<name>A0A5E7F927_PSEFL</name>
<dbReference type="Proteomes" id="UP000379480">
    <property type="component" value="Unassembled WGS sequence"/>
</dbReference>
<proteinExistence type="predicted"/>
<dbReference type="EMBL" id="CABVHY010000033">
    <property type="protein sequence ID" value="VVO34517.1"/>
    <property type="molecule type" value="Genomic_DNA"/>
</dbReference>
<dbReference type="InterPro" id="IPR015191">
    <property type="entry name" value="SelB_WHD4"/>
</dbReference>
<gene>
    <name evidence="2" type="primary">selB</name>
    <name evidence="2" type="ORF">PS723_05265</name>
</gene>
<feature type="domain" description="Elongation factor SelB fourth winged-helix" evidence="1">
    <location>
        <begin position="23"/>
        <end position="66"/>
    </location>
</feature>